<name>A0A645ENQ2_9ZZZZ</name>
<organism evidence="1">
    <name type="scientific">bioreactor metagenome</name>
    <dbReference type="NCBI Taxonomy" id="1076179"/>
    <lineage>
        <taxon>unclassified sequences</taxon>
        <taxon>metagenomes</taxon>
        <taxon>ecological metagenomes</taxon>
    </lineage>
</organism>
<comment type="caution">
    <text evidence="1">The sequence shown here is derived from an EMBL/GenBank/DDBJ whole genome shotgun (WGS) entry which is preliminary data.</text>
</comment>
<dbReference type="AlphaFoldDB" id="A0A645ENQ2"/>
<dbReference type="EMBL" id="VSSQ01049572">
    <property type="protein sequence ID" value="MPN03645.1"/>
    <property type="molecule type" value="Genomic_DNA"/>
</dbReference>
<proteinExistence type="predicted"/>
<protein>
    <submittedName>
        <fullName evidence="1">Uncharacterized protein</fullName>
    </submittedName>
</protein>
<gene>
    <name evidence="1" type="ORF">SDC9_150876</name>
</gene>
<reference evidence="1" key="1">
    <citation type="submission" date="2019-08" db="EMBL/GenBank/DDBJ databases">
        <authorList>
            <person name="Kucharzyk K."/>
            <person name="Murdoch R.W."/>
            <person name="Higgins S."/>
            <person name="Loffler F."/>
        </authorList>
    </citation>
    <scope>NUCLEOTIDE SEQUENCE</scope>
</reference>
<sequence>MSQLQAGELDLLGLLVRQRQLLQAPVVERTMTDELQRAQRVGHALDRVRLAVRPVVGRVDHPGVVGAVMVTAADAVEHGITQLHVLVVHVDLGAQHP</sequence>
<accession>A0A645ENQ2</accession>
<evidence type="ECO:0000313" key="1">
    <source>
        <dbReference type="EMBL" id="MPN03645.1"/>
    </source>
</evidence>